<dbReference type="InterPro" id="IPR030878">
    <property type="entry name" value="Ribosomal_uL15"/>
</dbReference>
<dbReference type="GO" id="GO:0022625">
    <property type="term" value="C:cytosolic large ribosomal subunit"/>
    <property type="evidence" value="ECO:0007669"/>
    <property type="project" value="TreeGrafter"/>
</dbReference>
<comment type="subunit">
    <text evidence="4">Part of the 50S ribosomal subunit.</text>
</comment>
<feature type="compositionally biased region" description="Gly residues" evidence="5">
    <location>
        <begin position="22"/>
        <end position="32"/>
    </location>
</feature>
<reference evidence="7 8" key="1">
    <citation type="submission" date="2023-11" db="EMBL/GenBank/DDBJ databases">
        <title>Peredibacter starrii A3.12.</title>
        <authorList>
            <person name="Mitchell R.J."/>
        </authorList>
    </citation>
    <scope>NUCLEOTIDE SEQUENCE [LARGE SCALE GENOMIC DNA]</scope>
    <source>
        <strain evidence="7 8">A3.12</strain>
    </source>
</reference>
<gene>
    <name evidence="4 7" type="primary">rplO</name>
    <name evidence="7" type="ORF">SOO65_00555</name>
</gene>
<dbReference type="RefSeq" id="WP_321395400.1">
    <property type="nucleotide sequence ID" value="NZ_CP139487.1"/>
</dbReference>
<dbReference type="HAMAP" id="MF_01341">
    <property type="entry name" value="Ribosomal_uL15"/>
    <property type="match status" value="1"/>
</dbReference>
<protein>
    <recommendedName>
        <fullName evidence="4">Large ribosomal subunit protein uL15</fullName>
    </recommendedName>
</protein>
<keyword evidence="4" id="KW-0694">RNA-binding</keyword>
<dbReference type="Gene3D" id="3.100.10.10">
    <property type="match status" value="1"/>
</dbReference>
<dbReference type="GO" id="GO:0003735">
    <property type="term" value="F:structural constituent of ribosome"/>
    <property type="evidence" value="ECO:0007669"/>
    <property type="project" value="InterPro"/>
</dbReference>
<dbReference type="EMBL" id="CP139487">
    <property type="protein sequence ID" value="WPU65236.1"/>
    <property type="molecule type" value="Genomic_DNA"/>
</dbReference>
<keyword evidence="4" id="KW-0699">rRNA-binding</keyword>
<evidence type="ECO:0000256" key="1">
    <source>
        <dbReference type="ARBA" id="ARBA00007320"/>
    </source>
</evidence>
<evidence type="ECO:0000256" key="3">
    <source>
        <dbReference type="ARBA" id="ARBA00023274"/>
    </source>
</evidence>
<organism evidence="7 8">
    <name type="scientific">Peredibacter starrii</name>
    <dbReference type="NCBI Taxonomy" id="28202"/>
    <lineage>
        <taxon>Bacteria</taxon>
        <taxon>Pseudomonadati</taxon>
        <taxon>Bdellovibrionota</taxon>
        <taxon>Bacteriovoracia</taxon>
        <taxon>Bacteriovoracales</taxon>
        <taxon>Bacteriovoracaceae</taxon>
        <taxon>Peredibacter</taxon>
    </lineage>
</organism>
<dbReference type="KEGG" id="psti:SOO65_00555"/>
<evidence type="ECO:0000256" key="2">
    <source>
        <dbReference type="ARBA" id="ARBA00022980"/>
    </source>
</evidence>
<evidence type="ECO:0000256" key="5">
    <source>
        <dbReference type="SAM" id="MobiDB-lite"/>
    </source>
</evidence>
<evidence type="ECO:0000256" key="4">
    <source>
        <dbReference type="HAMAP-Rule" id="MF_01341"/>
    </source>
</evidence>
<dbReference type="SUPFAM" id="SSF52080">
    <property type="entry name" value="Ribosomal proteins L15p and L18e"/>
    <property type="match status" value="1"/>
</dbReference>
<evidence type="ECO:0000313" key="7">
    <source>
        <dbReference type="EMBL" id="WPU65236.1"/>
    </source>
</evidence>
<dbReference type="GO" id="GO:0006412">
    <property type="term" value="P:translation"/>
    <property type="evidence" value="ECO:0007669"/>
    <property type="project" value="UniProtKB-UniRule"/>
</dbReference>
<feature type="compositionally biased region" description="Basic residues" evidence="5">
    <location>
        <begin position="11"/>
        <end position="21"/>
    </location>
</feature>
<feature type="region of interest" description="Disordered" evidence="5">
    <location>
        <begin position="1"/>
        <end position="46"/>
    </location>
</feature>
<dbReference type="AlphaFoldDB" id="A0AAX4HQ43"/>
<dbReference type="Proteomes" id="UP001324634">
    <property type="component" value="Chromosome"/>
</dbReference>
<dbReference type="PANTHER" id="PTHR12934:SF11">
    <property type="entry name" value="LARGE RIBOSOMAL SUBUNIT PROTEIN UL15M"/>
    <property type="match status" value="1"/>
</dbReference>
<dbReference type="InterPro" id="IPR036227">
    <property type="entry name" value="Ribosomal_uL15/eL18_sf"/>
</dbReference>
<dbReference type="NCBIfam" id="TIGR01071">
    <property type="entry name" value="rplO_bact"/>
    <property type="match status" value="1"/>
</dbReference>
<dbReference type="PANTHER" id="PTHR12934">
    <property type="entry name" value="50S RIBOSOMAL PROTEIN L15"/>
    <property type="match status" value="1"/>
</dbReference>
<dbReference type="InterPro" id="IPR021131">
    <property type="entry name" value="Ribosomal_uL15/eL18"/>
</dbReference>
<dbReference type="GO" id="GO:0019843">
    <property type="term" value="F:rRNA binding"/>
    <property type="evidence" value="ECO:0007669"/>
    <property type="project" value="UniProtKB-UniRule"/>
</dbReference>
<name>A0AAX4HQ43_9BACT</name>
<dbReference type="Pfam" id="PF00828">
    <property type="entry name" value="Ribosomal_L27A"/>
    <property type="match status" value="1"/>
</dbReference>
<accession>A0AAX4HQ43</accession>
<comment type="function">
    <text evidence="4">Binds to the 23S rRNA.</text>
</comment>
<evidence type="ECO:0000259" key="6">
    <source>
        <dbReference type="Pfam" id="PF00828"/>
    </source>
</evidence>
<sequence>MLTLKTLKSPKGAHKNIKRIGRGQGSGQGTQAGKGHKGQKARSGGGIRIGFEGGQMPLYRRLPKVGFSNAAFKVEYAVVNLEKLAAKFDSEVVSRETLIEKGFLAGINKSMPIKILAKGDFNKALTFKGIEKYSAKALELIKKAGGKVENA</sequence>
<keyword evidence="2 4" id="KW-0689">Ribosomal protein</keyword>
<keyword evidence="8" id="KW-1185">Reference proteome</keyword>
<comment type="similarity">
    <text evidence="1 4">Belongs to the universal ribosomal protein uL15 family.</text>
</comment>
<dbReference type="InterPro" id="IPR005749">
    <property type="entry name" value="Ribosomal_uL15_bac-type"/>
</dbReference>
<evidence type="ECO:0000313" key="8">
    <source>
        <dbReference type="Proteomes" id="UP001324634"/>
    </source>
</evidence>
<proteinExistence type="inferred from homology"/>
<keyword evidence="3 4" id="KW-0687">Ribonucleoprotein</keyword>
<feature type="domain" description="Large ribosomal subunit protein uL15/eL18" evidence="6">
    <location>
        <begin position="78"/>
        <end position="149"/>
    </location>
</feature>